<proteinExistence type="predicted"/>
<sequence length="90" mass="9786">MTVLLARWTHVPPPAAHLLHASSVRATAWDPACQHQLRFDSAMQARTVDFTAPVPATAARSVSFAVLSQITFSTCPISPRRLHLFAAPLV</sequence>
<accession>A0A6G1LLQ1</accession>
<organism evidence="1 2">
    <name type="scientific">Teratosphaeria nubilosa</name>
    <dbReference type="NCBI Taxonomy" id="161662"/>
    <lineage>
        <taxon>Eukaryota</taxon>
        <taxon>Fungi</taxon>
        <taxon>Dikarya</taxon>
        <taxon>Ascomycota</taxon>
        <taxon>Pezizomycotina</taxon>
        <taxon>Dothideomycetes</taxon>
        <taxon>Dothideomycetidae</taxon>
        <taxon>Mycosphaerellales</taxon>
        <taxon>Teratosphaeriaceae</taxon>
        <taxon>Teratosphaeria</taxon>
    </lineage>
</organism>
<protein>
    <submittedName>
        <fullName evidence="1">Uncharacterized protein</fullName>
    </submittedName>
</protein>
<keyword evidence="2" id="KW-1185">Reference proteome</keyword>
<dbReference type="AlphaFoldDB" id="A0A6G1LLQ1"/>
<evidence type="ECO:0000313" key="2">
    <source>
        <dbReference type="Proteomes" id="UP000799436"/>
    </source>
</evidence>
<dbReference type="Proteomes" id="UP000799436">
    <property type="component" value="Unassembled WGS sequence"/>
</dbReference>
<evidence type="ECO:0000313" key="1">
    <source>
        <dbReference type="EMBL" id="KAF2773094.1"/>
    </source>
</evidence>
<dbReference type="EMBL" id="ML995812">
    <property type="protein sequence ID" value="KAF2773094.1"/>
    <property type="molecule type" value="Genomic_DNA"/>
</dbReference>
<name>A0A6G1LLQ1_9PEZI</name>
<gene>
    <name evidence="1" type="ORF">EJ03DRAFT_324145</name>
</gene>
<reference evidence="1" key="1">
    <citation type="journal article" date="2020" name="Stud. Mycol.">
        <title>101 Dothideomycetes genomes: a test case for predicting lifestyles and emergence of pathogens.</title>
        <authorList>
            <person name="Haridas S."/>
            <person name="Albert R."/>
            <person name="Binder M."/>
            <person name="Bloem J."/>
            <person name="Labutti K."/>
            <person name="Salamov A."/>
            <person name="Andreopoulos B."/>
            <person name="Baker S."/>
            <person name="Barry K."/>
            <person name="Bills G."/>
            <person name="Bluhm B."/>
            <person name="Cannon C."/>
            <person name="Castanera R."/>
            <person name="Culley D."/>
            <person name="Daum C."/>
            <person name="Ezra D."/>
            <person name="Gonzalez J."/>
            <person name="Henrissat B."/>
            <person name="Kuo A."/>
            <person name="Liang C."/>
            <person name="Lipzen A."/>
            <person name="Lutzoni F."/>
            <person name="Magnuson J."/>
            <person name="Mondo S."/>
            <person name="Nolan M."/>
            <person name="Ohm R."/>
            <person name="Pangilinan J."/>
            <person name="Park H.-J."/>
            <person name="Ramirez L."/>
            <person name="Alfaro M."/>
            <person name="Sun H."/>
            <person name="Tritt A."/>
            <person name="Yoshinaga Y."/>
            <person name="Zwiers L.-H."/>
            <person name="Turgeon B."/>
            <person name="Goodwin S."/>
            <person name="Spatafora J."/>
            <person name="Crous P."/>
            <person name="Grigoriev I."/>
        </authorList>
    </citation>
    <scope>NUCLEOTIDE SEQUENCE</scope>
    <source>
        <strain evidence="1">CBS 116005</strain>
    </source>
</reference>